<keyword evidence="6" id="KW-0414">Isoprene biosynthesis</keyword>
<dbReference type="EMBL" id="CAIX01000051">
    <property type="protein sequence ID" value="CCI43552.1"/>
    <property type="molecule type" value="Genomic_DNA"/>
</dbReference>
<evidence type="ECO:0000256" key="1">
    <source>
        <dbReference type="ARBA" id="ARBA00001946"/>
    </source>
</evidence>
<dbReference type="OrthoDB" id="9927103at2759"/>
<evidence type="ECO:0000256" key="7">
    <source>
        <dbReference type="RuleBase" id="RU004466"/>
    </source>
</evidence>
<dbReference type="Gene3D" id="1.10.600.10">
    <property type="entry name" value="Farnesyl Diphosphate Synthase"/>
    <property type="match status" value="1"/>
</dbReference>
<evidence type="ECO:0000256" key="4">
    <source>
        <dbReference type="ARBA" id="ARBA00022723"/>
    </source>
</evidence>
<evidence type="ECO:0000313" key="8">
    <source>
        <dbReference type="EMBL" id="CCI43552.1"/>
    </source>
</evidence>
<organism evidence="8 9">
    <name type="scientific">Albugo candida</name>
    <dbReference type="NCBI Taxonomy" id="65357"/>
    <lineage>
        <taxon>Eukaryota</taxon>
        <taxon>Sar</taxon>
        <taxon>Stramenopiles</taxon>
        <taxon>Oomycota</taxon>
        <taxon>Peronosporomycetes</taxon>
        <taxon>Albuginales</taxon>
        <taxon>Albuginaceae</taxon>
        <taxon>Albugo</taxon>
    </lineage>
</organism>
<dbReference type="GO" id="GO:0008299">
    <property type="term" value="P:isoprenoid biosynthetic process"/>
    <property type="evidence" value="ECO:0007669"/>
    <property type="project" value="UniProtKB-KW"/>
</dbReference>
<dbReference type="Proteomes" id="UP000053237">
    <property type="component" value="Unassembled WGS sequence"/>
</dbReference>
<accession>A0A024GB46</accession>
<keyword evidence="5" id="KW-0460">Magnesium</keyword>
<evidence type="ECO:0008006" key="10">
    <source>
        <dbReference type="Google" id="ProtNLM"/>
    </source>
</evidence>
<dbReference type="InterPro" id="IPR000092">
    <property type="entry name" value="Polyprenyl_synt"/>
</dbReference>
<comment type="caution">
    <text evidence="8">The sequence shown here is derived from an EMBL/GenBank/DDBJ whole genome shotgun (WGS) entry which is preliminary data.</text>
</comment>
<protein>
    <recommendedName>
        <fullName evidence="10">Solanesyl diphosphate synthase</fullName>
    </recommendedName>
</protein>
<dbReference type="GO" id="GO:0006744">
    <property type="term" value="P:ubiquinone biosynthetic process"/>
    <property type="evidence" value="ECO:0007669"/>
    <property type="project" value="TreeGrafter"/>
</dbReference>
<dbReference type="GO" id="GO:0046872">
    <property type="term" value="F:metal ion binding"/>
    <property type="evidence" value="ECO:0007669"/>
    <property type="project" value="UniProtKB-KW"/>
</dbReference>
<evidence type="ECO:0000256" key="5">
    <source>
        <dbReference type="ARBA" id="ARBA00022842"/>
    </source>
</evidence>
<dbReference type="AlphaFoldDB" id="A0A024GB46"/>
<dbReference type="SFLD" id="SFLDS00005">
    <property type="entry name" value="Isoprenoid_Synthase_Type_I"/>
    <property type="match status" value="1"/>
</dbReference>
<dbReference type="GO" id="GO:1990234">
    <property type="term" value="C:transferase complex"/>
    <property type="evidence" value="ECO:0007669"/>
    <property type="project" value="TreeGrafter"/>
</dbReference>
<evidence type="ECO:0000256" key="2">
    <source>
        <dbReference type="ARBA" id="ARBA00006706"/>
    </source>
</evidence>
<comment type="similarity">
    <text evidence="2 7">Belongs to the FPP/GGPP synthase family.</text>
</comment>
<dbReference type="PANTHER" id="PTHR12001:SF69">
    <property type="entry name" value="ALL TRANS-POLYPRENYL-DIPHOSPHATE SYNTHASE PDSS1"/>
    <property type="match status" value="1"/>
</dbReference>
<evidence type="ECO:0000313" key="9">
    <source>
        <dbReference type="Proteomes" id="UP000053237"/>
    </source>
</evidence>
<reference evidence="8 9" key="1">
    <citation type="submission" date="2012-05" db="EMBL/GenBank/DDBJ databases">
        <title>Recombination and specialization in a pathogen metapopulation.</title>
        <authorList>
            <person name="Gardiner A."/>
            <person name="Kemen E."/>
            <person name="Schultz-Larsen T."/>
            <person name="MacLean D."/>
            <person name="Van Oosterhout C."/>
            <person name="Jones J.D.G."/>
        </authorList>
    </citation>
    <scope>NUCLEOTIDE SEQUENCE [LARGE SCALE GENOMIC DNA]</scope>
    <source>
        <strain evidence="8 9">Ac Nc2</strain>
    </source>
</reference>
<keyword evidence="4" id="KW-0479">Metal-binding</keyword>
<evidence type="ECO:0000256" key="6">
    <source>
        <dbReference type="ARBA" id="ARBA00023229"/>
    </source>
</evidence>
<evidence type="ECO:0000256" key="3">
    <source>
        <dbReference type="ARBA" id="ARBA00022679"/>
    </source>
</evidence>
<proteinExistence type="inferred from homology"/>
<sequence length="451" mass="50557">MKRWAPNIRRTISSWRKNGLIKLTSPEAQVKRSFTVALQERAMRALKEKVIEDLEHNPNLWLSKSAVDTATVSILDPSPMYAHNHRQTDLVNDMLSSQFECPARKSRIDTIGTFETQEDPFVLVQEQLRFVTESIKQILGTDHPVLSTVAKYFFEQDGGKKVRPTMVLLISQAAESNRLSNDLPLPSSQSPEFTMAAQQRLAEITEMIHTASLLHDDVIDEAEMRRGIKSVNQVFGDKLSILAGDFLLARSSVCLARLRSLEVVELMSTIIEHLVKGEVMQMRNVEGRSNISLLEYYLRKNYYKTASLMANSCKAALTLGKHTEYVCEMGFAYGRHLGLAFQLIDDVLDYEGLESGKPLLADLKCGVITAPLLLAQEQFPELKVLSDRKFSRDGDIDQAFHLVSKSSGIQKTKELAIDQANLACDAILQFSASPARDALVRLAQCIVNRSK</sequence>
<dbReference type="Pfam" id="PF00348">
    <property type="entry name" value="polyprenyl_synt"/>
    <property type="match status" value="1"/>
</dbReference>
<keyword evidence="9" id="KW-1185">Reference proteome</keyword>
<dbReference type="PROSITE" id="PS00444">
    <property type="entry name" value="POLYPRENYL_SYNTHASE_2"/>
    <property type="match status" value="1"/>
</dbReference>
<dbReference type="GO" id="GO:0004659">
    <property type="term" value="F:prenyltransferase activity"/>
    <property type="evidence" value="ECO:0007669"/>
    <property type="project" value="InterPro"/>
</dbReference>
<dbReference type="InParanoid" id="A0A024GB46"/>
<dbReference type="PANTHER" id="PTHR12001">
    <property type="entry name" value="GERANYLGERANYL PYROPHOSPHATE SYNTHASE"/>
    <property type="match status" value="1"/>
</dbReference>
<dbReference type="FunCoup" id="A0A024GB46">
    <property type="interactions" value="2"/>
</dbReference>
<dbReference type="SUPFAM" id="SSF48576">
    <property type="entry name" value="Terpenoid synthases"/>
    <property type="match status" value="1"/>
</dbReference>
<dbReference type="PROSITE" id="PS00723">
    <property type="entry name" value="POLYPRENYL_SYNTHASE_1"/>
    <property type="match status" value="1"/>
</dbReference>
<dbReference type="InterPro" id="IPR008949">
    <property type="entry name" value="Isoprenoid_synthase_dom_sf"/>
</dbReference>
<comment type="cofactor">
    <cofactor evidence="1">
        <name>Mg(2+)</name>
        <dbReference type="ChEBI" id="CHEBI:18420"/>
    </cofactor>
</comment>
<keyword evidence="3 7" id="KW-0808">Transferase</keyword>
<name>A0A024GB46_9STRA</name>
<gene>
    <name evidence="8" type="ORF">BN9_043360</name>
</gene>
<dbReference type="CDD" id="cd00685">
    <property type="entry name" value="Trans_IPPS_HT"/>
    <property type="match status" value="1"/>
</dbReference>
<dbReference type="InterPro" id="IPR033749">
    <property type="entry name" value="Polyprenyl_synt_CS"/>
</dbReference>
<dbReference type="STRING" id="65357.A0A024GB46"/>